<dbReference type="OrthoDB" id="9788334at2"/>
<dbReference type="Proteomes" id="UP000305888">
    <property type="component" value="Plasmid pD4M1D"/>
</dbReference>
<dbReference type="EMBL" id="CP040822">
    <property type="protein sequence ID" value="QDL94777.1"/>
    <property type="molecule type" value="Genomic_DNA"/>
</dbReference>
<keyword evidence="3" id="KW-0614">Plasmid</keyword>
<evidence type="ECO:0000259" key="2">
    <source>
        <dbReference type="Pfam" id="PF00460"/>
    </source>
</evidence>
<accession>A0A5B8FJR9</accession>
<proteinExistence type="predicted"/>
<dbReference type="InterPro" id="IPR001444">
    <property type="entry name" value="Flag_bb_rod_N"/>
</dbReference>
<reference evidence="3 4" key="1">
    <citation type="submission" date="2019-06" db="EMBL/GenBank/DDBJ databases">
        <title>Genome sequence of Rhodobacteraceae bacterium D4M1.</title>
        <authorList>
            <person name="Cao J."/>
        </authorList>
    </citation>
    <scope>NUCLEOTIDE SEQUENCE [LARGE SCALE GENOMIC DNA]</scope>
    <source>
        <strain evidence="3 4">D4M1</strain>
        <plasmid evidence="4">pd4m1d</plasmid>
    </source>
</reference>
<dbReference type="Pfam" id="PF00460">
    <property type="entry name" value="Flg_bb_rod"/>
    <property type="match status" value="1"/>
</dbReference>
<dbReference type="KEGG" id="ppru:FDP22_23175"/>
<geneLocation type="plasmid" evidence="4">
    <name>pd4m1d</name>
</geneLocation>
<keyword evidence="4" id="KW-1185">Reference proteome</keyword>
<sequence length="133" mass="14138">MTLDLAIMRLADRLASYASVRQSVIAENIANADTPGFRAQDLLPFADAYADAAHGIPVAEPGRPGHFIIGKDGFAGFALEEDAAPGAVSPNGNSVAIEDQMMRSAELQLQHDLALGVYHKSLQILRAGLGRIR</sequence>
<evidence type="ECO:0000256" key="1">
    <source>
        <dbReference type="ARBA" id="ARBA00004117"/>
    </source>
</evidence>
<dbReference type="RefSeq" id="WP_138578608.1">
    <property type="nucleotide sequence ID" value="NZ_CP040822.1"/>
</dbReference>
<organism evidence="3 4">
    <name type="scientific">Paroceanicella profunda</name>
    <dbReference type="NCBI Taxonomy" id="2579971"/>
    <lineage>
        <taxon>Bacteria</taxon>
        <taxon>Pseudomonadati</taxon>
        <taxon>Pseudomonadota</taxon>
        <taxon>Alphaproteobacteria</taxon>
        <taxon>Rhodobacterales</taxon>
        <taxon>Paracoccaceae</taxon>
        <taxon>Paroceanicella</taxon>
    </lineage>
</organism>
<dbReference type="NCBIfam" id="NF009270">
    <property type="entry name" value="PRK12627.1"/>
    <property type="match status" value="1"/>
</dbReference>
<dbReference type="GO" id="GO:0009425">
    <property type="term" value="C:bacterial-type flagellum basal body"/>
    <property type="evidence" value="ECO:0007669"/>
    <property type="project" value="UniProtKB-SubCell"/>
</dbReference>
<gene>
    <name evidence="3" type="ORF">FDP22_23175</name>
</gene>
<comment type="subcellular location">
    <subcellularLocation>
        <location evidence="1">Bacterial flagellum basal body</location>
    </subcellularLocation>
</comment>
<protein>
    <submittedName>
        <fullName evidence="3">FlgB family protein</fullName>
    </submittedName>
</protein>
<feature type="domain" description="Flagellar basal body rod protein N-terminal" evidence="2">
    <location>
        <begin position="18"/>
        <end position="38"/>
    </location>
</feature>
<evidence type="ECO:0000313" key="3">
    <source>
        <dbReference type="EMBL" id="QDL94777.1"/>
    </source>
</evidence>
<name>A0A5B8FJR9_9RHOB</name>
<evidence type="ECO:0000313" key="4">
    <source>
        <dbReference type="Proteomes" id="UP000305888"/>
    </source>
</evidence>
<dbReference type="AlphaFoldDB" id="A0A5B8FJR9"/>